<comment type="similarity">
    <text evidence="6">Belongs to the peptidase M3B family.</text>
</comment>
<evidence type="ECO:0000256" key="6">
    <source>
        <dbReference type="RuleBase" id="RU368091"/>
    </source>
</evidence>
<feature type="domain" description="Oligopeptidase F N-terminal" evidence="8">
    <location>
        <begin position="121"/>
        <end position="190"/>
    </location>
</feature>
<reference evidence="10" key="1">
    <citation type="submission" date="2007-10" db="EMBL/GenBank/DDBJ databases">
        <title>Complete genome of Alkaliphilus oremlandii OhILAs.</title>
        <authorList>
            <person name="Copeland A."/>
            <person name="Lucas S."/>
            <person name="Lapidus A."/>
            <person name="Barry K."/>
            <person name="Detter J.C."/>
            <person name="Glavina del Rio T."/>
            <person name="Hammon N."/>
            <person name="Israni S."/>
            <person name="Dalin E."/>
            <person name="Tice H."/>
            <person name="Pitluck S."/>
            <person name="Chain P."/>
            <person name="Malfatti S."/>
            <person name="Shin M."/>
            <person name="Vergez L."/>
            <person name="Schmutz J."/>
            <person name="Larimer F."/>
            <person name="Land M."/>
            <person name="Hauser L."/>
            <person name="Kyrpides N."/>
            <person name="Mikhailova N."/>
            <person name="Stolz J.F."/>
            <person name="Dawson A."/>
            <person name="Fisher E."/>
            <person name="Crable B."/>
            <person name="Perera E."/>
            <person name="Lisak J."/>
            <person name="Ranganathan M."/>
            <person name="Basu P."/>
            <person name="Richardson P."/>
        </authorList>
    </citation>
    <scope>NUCLEOTIDE SEQUENCE [LARGE SCALE GENOMIC DNA]</scope>
    <source>
        <strain evidence="10">OhILAs</strain>
    </source>
</reference>
<keyword evidence="2 6" id="KW-0479">Metal-binding</keyword>
<dbReference type="GO" id="GO:0046872">
    <property type="term" value="F:metal ion binding"/>
    <property type="evidence" value="ECO:0007669"/>
    <property type="project" value="UniProtKB-UniRule"/>
</dbReference>
<comment type="function">
    <text evidence="6">Has oligopeptidase activity and degrades a variety of small bioactive peptides.</text>
</comment>
<gene>
    <name evidence="9" type="ordered locus">Clos_1166</name>
</gene>
<organism evidence="9 10">
    <name type="scientific">Alkaliphilus oremlandii (strain OhILAs)</name>
    <name type="common">Clostridium oremlandii (strain OhILAs)</name>
    <dbReference type="NCBI Taxonomy" id="350688"/>
    <lineage>
        <taxon>Bacteria</taxon>
        <taxon>Bacillati</taxon>
        <taxon>Bacillota</taxon>
        <taxon>Clostridia</taxon>
        <taxon>Peptostreptococcales</taxon>
        <taxon>Natronincolaceae</taxon>
        <taxon>Alkaliphilus</taxon>
    </lineage>
</organism>
<dbReference type="NCBIfam" id="TIGR00181">
    <property type="entry name" value="pepF"/>
    <property type="match status" value="1"/>
</dbReference>
<dbReference type="EC" id="3.4.24.-" evidence="6"/>
<keyword evidence="4 6" id="KW-0862">Zinc</keyword>
<evidence type="ECO:0000313" key="9">
    <source>
        <dbReference type="EMBL" id="ABW18712.1"/>
    </source>
</evidence>
<evidence type="ECO:0000259" key="7">
    <source>
        <dbReference type="Pfam" id="PF01432"/>
    </source>
</evidence>
<dbReference type="InterPro" id="IPR045090">
    <property type="entry name" value="Pept_M3A_M3B"/>
</dbReference>
<evidence type="ECO:0000256" key="1">
    <source>
        <dbReference type="ARBA" id="ARBA00022670"/>
    </source>
</evidence>
<keyword evidence="10" id="KW-1185">Reference proteome</keyword>
<feature type="domain" description="Peptidase M3A/M3B catalytic" evidence="7">
    <location>
        <begin position="211"/>
        <end position="591"/>
    </location>
</feature>
<dbReference type="AlphaFoldDB" id="A8MF43"/>
<accession>A8MF43</accession>
<sequence length="608" mass="70586">MASENKKQKVSSLERNEIDKAFKWDIEKMYQNEALWKKDYDTVKELIAEFVQYKGKLKDCKNLLKALSLYETLVEKTNKLYVYATMKRDEDNRNAKHQGLADNAQSLYTRMGSSVAFFVPEILSISEEDIQEFYRKETGLKKYQHYLDEILRHKSHVLSAAEEEIVAQAGEVANGPRDIFTMLNNADMKFPTIIDQSGVEVEVTHGNFIQLLENPDRRVREDAFSALYSTYESYKNTLATVFSSSLKKDNFLAKVKKHKNSMSAALFNTNIPEEVYHNLIGVIHNHLHLMHRYVNLRKRMLGLDELHMYDLYTPMVQNIDMQIPYEEAKELLVKGLSPLGEAYTNILKSGFRDRWVDVYENTGKTSGAYSWGTYDSYPFILMSYKDNVNSMFTLAHEMGHSIHSYYTCKNQPFIYSDYKTFVAEVASTVNEALLMDYMLKNTKETNERMYLLNYYLEQFRTTVYRQTMFAEFEKITHEKISMGEALTAEDLNKIYRDLNIKYYGNDIIVDSHIDIEWARIPHFYNSFYVFQYATGYSAAIALSKKILMEGENAVQQYIEFLKSGSSDYSINVLKNAGVDMSSPAPIESALKVFEDLLTEMEEIAFKTK</sequence>
<dbReference type="PANTHER" id="PTHR11804">
    <property type="entry name" value="PROTEASE M3 THIMET OLIGOPEPTIDASE-RELATED"/>
    <property type="match status" value="1"/>
</dbReference>
<dbReference type="GO" id="GO:0004222">
    <property type="term" value="F:metalloendopeptidase activity"/>
    <property type="evidence" value="ECO:0007669"/>
    <property type="project" value="UniProtKB-UniRule"/>
</dbReference>
<dbReference type="GO" id="GO:0006508">
    <property type="term" value="P:proteolysis"/>
    <property type="evidence" value="ECO:0007669"/>
    <property type="project" value="UniProtKB-KW"/>
</dbReference>
<dbReference type="RefSeq" id="WP_012159024.1">
    <property type="nucleotide sequence ID" value="NC_009922.1"/>
</dbReference>
<dbReference type="Proteomes" id="UP000000269">
    <property type="component" value="Chromosome"/>
</dbReference>
<keyword evidence="1 6" id="KW-0645">Protease</keyword>
<dbReference type="Gene3D" id="1.20.140.70">
    <property type="entry name" value="Oligopeptidase f, N-terminal domain"/>
    <property type="match status" value="1"/>
</dbReference>
<dbReference type="SUPFAM" id="SSF55486">
    <property type="entry name" value="Metalloproteases ('zincins'), catalytic domain"/>
    <property type="match status" value="1"/>
</dbReference>
<evidence type="ECO:0000256" key="3">
    <source>
        <dbReference type="ARBA" id="ARBA00022801"/>
    </source>
</evidence>
<dbReference type="Pfam" id="PF01432">
    <property type="entry name" value="Peptidase_M3"/>
    <property type="match status" value="1"/>
</dbReference>
<comment type="cofactor">
    <cofactor evidence="6">
        <name>Zn(2+)</name>
        <dbReference type="ChEBI" id="CHEBI:29105"/>
    </cofactor>
    <text evidence="6">Binds 1 zinc ion.</text>
</comment>
<dbReference type="HOGENOM" id="CLU_021290_2_0_9"/>
<dbReference type="PANTHER" id="PTHR11804:SF84">
    <property type="entry name" value="SACCHAROLYSIN"/>
    <property type="match status" value="1"/>
</dbReference>
<dbReference type="eggNOG" id="COG1164">
    <property type="taxonomic scope" value="Bacteria"/>
</dbReference>
<protein>
    <recommendedName>
        <fullName evidence="6">Oligopeptidase F</fullName>
        <ecNumber evidence="6">3.4.24.-</ecNumber>
    </recommendedName>
</protein>
<dbReference type="InterPro" id="IPR042088">
    <property type="entry name" value="OligoPept_F_C"/>
</dbReference>
<dbReference type="InterPro" id="IPR004438">
    <property type="entry name" value="Peptidase_M3B"/>
</dbReference>
<dbReference type="InterPro" id="IPR001567">
    <property type="entry name" value="Pept_M3A_M3B_dom"/>
</dbReference>
<proteinExistence type="inferred from homology"/>
<evidence type="ECO:0000256" key="4">
    <source>
        <dbReference type="ARBA" id="ARBA00022833"/>
    </source>
</evidence>
<dbReference type="EMBL" id="CP000853">
    <property type="protein sequence ID" value="ABW18712.1"/>
    <property type="molecule type" value="Genomic_DNA"/>
</dbReference>
<evidence type="ECO:0000256" key="2">
    <source>
        <dbReference type="ARBA" id="ARBA00022723"/>
    </source>
</evidence>
<dbReference type="OrthoDB" id="9766487at2"/>
<dbReference type="InterPro" id="IPR013647">
    <property type="entry name" value="OligopepF_N_dom"/>
</dbReference>
<dbReference type="Gene3D" id="1.10.1370.20">
    <property type="entry name" value="Oligoendopeptidase f, C-terminal domain"/>
    <property type="match status" value="1"/>
</dbReference>
<dbReference type="GO" id="GO:0006518">
    <property type="term" value="P:peptide metabolic process"/>
    <property type="evidence" value="ECO:0007669"/>
    <property type="project" value="TreeGrafter"/>
</dbReference>
<evidence type="ECO:0000256" key="5">
    <source>
        <dbReference type="ARBA" id="ARBA00023049"/>
    </source>
</evidence>
<dbReference type="STRING" id="350688.Clos_1166"/>
<keyword evidence="3 6" id="KW-0378">Hydrolase</keyword>
<name>A8MF43_ALKOO</name>
<dbReference type="Pfam" id="PF08439">
    <property type="entry name" value="Peptidase_M3_N"/>
    <property type="match status" value="1"/>
</dbReference>
<keyword evidence="5 6" id="KW-0482">Metalloprotease</keyword>
<dbReference type="KEGG" id="aoe:Clos_1166"/>
<evidence type="ECO:0000313" key="10">
    <source>
        <dbReference type="Proteomes" id="UP000000269"/>
    </source>
</evidence>
<dbReference type="Gene3D" id="1.10.287.830">
    <property type="entry name" value="putative peptidase helix hairpin domain like"/>
    <property type="match status" value="1"/>
</dbReference>
<dbReference type="CDD" id="cd09608">
    <property type="entry name" value="M3B_PepF"/>
    <property type="match status" value="1"/>
</dbReference>
<evidence type="ECO:0000259" key="8">
    <source>
        <dbReference type="Pfam" id="PF08439"/>
    </source>
</evidence>